<dbReference type="PANTHER" id="PTHR43166">
    <property type="entry name" value="AMINO ACID IMPORT ATP-BINDING PROTEIN"/>
    <property type="match status" value="1"/>
</dbReference>
<reference evidence="9" key="1">
    <citation type="submission" date="2023-01" db="EMBL/GenBank/DDBJ databases">
        <title>Xenophilus mangrovi sp. nov., isolated from soil of Mangrove nature reserve.</title>
        <authorList>
            <person name="Xu S."/>
            <person name="Liu Z."/>
            <person name="Xu Y."/>
        </authorList>
    </citation>
    <scope>NUCLEOTIDE SEQUENCE</scope>
    <source>
        <strain evidence="9">YW8</strain>
    </source>
</reference>
<evidence type="ECO:0000259" key="8">
    <source>
        <dbReference type="PROSITE" id="PS50893"/>
    </source>
</evidence>
<proteinExistence type="inferred from homology"/>
<evidence type="ECO:0000256" key="5">
    <source>
        <dbReference type="ARBA" id="ARBA00022741"/>
    </source>
</evidence>
<keyword evidence="7" id="KW-0472">Membrane</keyword>
<evidence type="ECO:0000256" key="7">
    <source>
        <dbReference type="ARBA" id="ARBA00023136"/>
    </source>
</evidence>
<evidence type="ECO:0000256" key="6">
    <source>
        <dbReference type="ARBA" id="ARBA00022840"/>
    </source>
</evidence>
<dbReference type="GO" id="GO:0015424">
    <property type="term" value="F:ABC-type amino acid transporter activity"/>
    <property type="evidence" value="ECO:0007669"/>
    <property type="project" value="InterPro"/>
</dbReference>
<name>A0AAE3T0Z6_9BURK</name>
<keyword evidence="10" id="KW-1185">Reference proteome</keyword>
<keyword evidence="4" id="KW-1003">Cell membrane</keyword>
<sequence>MTTAASSSSSAPILQAQAIHKSFGSHHVLKGVTLSVNPGEVVTLIGSSGSGKSTFLRCMNLLEMPEEGELHVAGHDFRFGKKGARAPKDPALAALRSDIGMVFQHFNLFPHKTVLQNIIEGPVQVKGESVATARAHAMELLGKVGLAEKADQFPSRLSGGQKQRVAIARALAMRPAVMLFDEPTSALDPELVGEVLNVIRDLAADGMTMVLVTHEMAFAEQVSDRIGYMRDGVMAELGPAHEVMHAPRDPKLAAFLERFHQGRERAAA</sequence>
<dbReference type="Gene3D" id="3.40.50.300">
    <property type="entry name" value="P-loop containing nucleotide triphosphate hydrolases"/>
    <property type="match status" value="1"/>
</dbReference>
<keyword evidence="5" id="KW-0547">Nucleotide-binding</keyword>
<dbReference type="InterPro" id="IPR017871">
    <property type="entry name" value="ABC_transporter-like_CS"/>
</dbReference>
<dbReference type="CDD" id="cd03262">
    <property type="entry name" value="ABC_HisP_GlnQ"/>
    <property type="match status" value="1"/>
</dbReference>
<dbReference type="EMBL" id="JAQIPB010000011">
    <property type="protein sequence ID" value="MDA7418669.1"/>
    <property type="molecule type" value="Genomic_DNA"/>
</dbReference>
<dbReference type="Pfam" id="PF00005">
    <property type="entry name" value="ABC_tran"/>
    <property type="match status" value="1"/>
</dbReference>
<organism evidence="9 10">
    <name type="scientific">Xenophilus arseniciresistens</name>
    <dbReference type="NCBI Taxonomy" id="1283306"/>
    <lineage>
        <taxon>Bacteria</taxon>
        <taxon>Pseudomonadati</taxon>
        <taxon>Pseudomonadota</taxon>
        <taxon>Betaproteobacteria</taxon>
        <taxon>Burkholderiales</taxon>
        <taxon>Comamonadaceae</taxon>
        <taxon>Xenophilus</taxon>
    </lineage>
</organism>
<evidence type="ECO:0000256" key="3">
    <source>
        <dbReference type="ARBA" id="ARBA00022448"/>
    </source>
</evidence>
<dbReference type="FunFam" id="3.40.50.300:FF:000020">
    <property type="entry name" value="Amino acid ABC transporter ATP-binding component"/>
    <property type="match status" value="1"/>
</dbReference>
<feature type="domain" description="ABC transporter" evidence="8">
    <location>
        <begin position="14"/>
        <end position="256"/>
    </location>
</feature>
<dbReference type="PROSITE" id="PS00211">
    <property type="entry name" value="ABC_TRANSPORTER_1"/>
    <property type="match status" value="1"/>
</dbReference>
<dbReference type="InterPro" id="IPR003593">
    <property type="entry name" value="AAA+_ATPase"/>
</dbReference>
<evidence type="ECO:0000313" key="9">
    <source>
        <dbReference type="EMBL" id="MDA7418669.1"/>
    </source>
</evidence>
<dbReference type="SMART" id="SM00382">
    <property type="entry name" value="AAA"/>
    <property type="match status" value="1"/>
</dbReference>
<dbReference type="GO" id="GO:0005886">
    <property type="term" value="C:plasma membrane"/>
    <property type="evidence" value="ECO:0007669"/>
    <property type="project" value="UniProtKB-SubCell"/>
</dbReference>
<dbReference type="InterPro" id="IPR050086">
    <property type="entry name" value="MetN_ABC_transporter-like"/>
</dbReference>
<dbReference type="SUPFAM" id="SSF52540">
    <property type="entry name" value="P-loop containing nucleoside triphosphate hydrolases"/>
    <property type="match status" value="1"/>
</dbReference>
<dbReference type="InterPro" id="IPR003439">
    <property type="entry name" value="ABC_transporter-like_ATP-bd"/>
</dbReference>
<accession>A0AAE3T0Z6</accession>
<dbReference type="Proteomes" id="UP001212602">
    <property type="component" value="Unassembled WGS sequence"/>
</dbReference>
<keyword evidence="3" id="KW-0813">Transport</keyword>
<dbReference type="InterPro" id="IPR030679">
    <property type="entry name" value="ABC_ATPase_HisP-typ"/>
</dbReference>
<dbReference type="GO" id="GO:0016887">
    <property type="term" value="F:ATP hydrolysis activity"/>
    <property type="evidence" value="ECO:0007669"/>
    <property type="project" value="InterPro"/>
</dbReference>
<evidence type="ECO:0000256" key="1">
    <source>
        <dbReference type="ARBA" id="ARBA00004202"/>
    </source>
</evidence>
<keyword evidence="6 9" id="KW-0067">ATP-binding</keyword>
<dbReference type="PANTHER" id="PTHR43166:SF35">
    <property type="entry name" value="L-CYSTINE IMPORT ATP-BINDING PROTEIN TCYN"/>
    <property type="match status" value="1"/>
</dbReference>
<dbReference type="RefSeq" id="WP_271429881.1">
    <property type="nucleotide sequence ID" value="NZ_JAQIPB010000011.1"/>
</dbReference>
<evidence type="ECO:0000313" key="10">
    <source>
        <dbReference type="Proteomes" id="UP001212602"/>
    </source>
</evidence>
<comment type="similarity">
    <text evidence="2">Belongs to the ABC transporter superfamily.</text>
</comment>
<evidence type="ECO:0000256" key="2">
    <source>
        <dbReference type="ARBA" id="ARBA00005417"/>
    </source>
</evidence>
<dbReference type="InterPro" id="IPR027417">
    <property type="entry name" value="P-loop_NTPase"/>
</dbReference>
<dbReference type="PIRSF" id="PIRSF039085">
    <property type="entry name" value="ABC_ATPase_HisP"/>
    <property type="match status" value="1"/>
</dbReference>
<dbReference type="GO" id="GO:0005524">
    <property type="term" value="F:ATP binding"/>
    <property type="evidence" value="ECO:0007669"/>
    <property type="project" value="UniProtKB-KW"/>
</dbReference>
<evidence type="ECO:0000256" key="4">
    <source>
        <dbReference type="ARBA" id="ARBA00022475"/>
    </source>
</evidence>
<comment type="caution">
    <text evidence="9">The sequence shown here is derived from an EMBL/GenBank/DDBJ whole genome shotgun (WGS) entry which is preliminary data.</text>
</comment>
<comment type="subcellular location">
    <subcellularLocation>
        <location evidence="1">Cell membrane</location>
        <topology evidence="1">Peripheral membrane protein</topology>
    </subcellularLocation>
</comment>
<dbReference type="AlphaFoldDB" id="A0AAE3T0Z6"/>
<protein>
    <submittedName>
        <fullName evidence="9">Amino acid ABC transporter ATP-binding protein</fullName>
    </submittedName>
</protein>
<gene>
    <name evidence="9" type="ORF">PGB34_20040</name>
</gene>
<dbReference type="PROSITE" id="PS50893">
    <property type="entry name" value="ABC_TRANSPORTER_2"/>
    <property type="match status" value="1"/>
</dbReference>